<gene>
    <name evidence="3" type="ORF">SIID45300_00856</name>
</gene>
<evidence type="ECO:0000313" key="3">
    <source>
        <dbReference type="EMBL" id="GAB0056548.1"/>
    </source>
</evidence>
<organism evidence="3 4">
    <name type="scientific">Candidatus Magnetaquiglobus chichijimensis</name>
    <dbReference type="NCBI Taxonomy" id="3141448"/>
    <lineage>
        <taxon>Bacteria</taxon>
        <taxon>Pseudomonadati</taxon>
        <taxon>Pseudomonadota</taxon>
        <taxon>Magnetococcia</taxon>
        <taxon>Magnetococcales</taxon>
        <taxon>Candidatus Magnetaquicoccaceae</taxon>
        <taxon>Candidatus Magnetaquiglobus</taxon>
    </lineage>
</organism>
<sequence length="141" mass="14961">MKHLPGLLVILFWSGSAWAGLFCATDFSGRHCGYGDVASCLQAAGKQGGCELNQAEMIQPVGGAPYCLVESWRTECIHADVAACRRRAEVVRSVCIANPNAVGGRVVVVTGLDGERGEPSPVGRDGRRYLPSPGYEPGKGW</sequence>
<feature type="signal peptide" evidence="2">
    <location>
        <begin position="1"/>
        <end position="19"/>
    </location>
</feature>
<name>A0ABQ0C6M8_9PROT</name>
<evidence type="ECO:0000313" key="4">
    <source>
        <dbReference type="Proteomes" id="UP001628193"/>
    </source>
</evidence>
<dbReference type="EMBL" id="BAAFGK010000003">
    <property type="protein sequence ID" value="GAB0056548.1"/>
    <property type="molecule type" value="Genomic_DNA"/>
</dbReference>
<dbReference type="Proteomes" id="UP001628193">
    <property type="component" value="Unassembled WGS sequence"/>
</dbReference>
<protein>
    <recommendedName>
        <fullName evidence="5">Secreted protein</fullName>
    </recommendedName>
</protein>
<feature type="compositionally biased region" description="Basic and acidic residues" evidence="1">
    <location>
        <begin position="114"/>
        <end position="128"/>
    </location>
</feature>
<reference evidence="3 4" key="1">
    <citation type="submission" date="2024-05" db="EMBL/GenBank/DDBJ databases">
        <authorList>
            <consortium name="Candidatus Magnetaquicoccaceae bacterium FCR-1 genome sequencing consortium"/>
            <person name="Shimoshige H."/>
            <person name="Shimamura S."/>
            <person name="Taoka A."/>
            <person name="Kobayashi H."/>
            <person name="Maekawa T."/>
        </authorList>
    </citation>
    <scope>NUCLEOTIDE SEQUENCE [LARGE SCALE GENOMIC DNA]</scope>
    <source>
        <strain evidence="3 4">FCR-1</strain>
    </source>
</reference>
<evidence type="ECO:0000256" key="1">
    <source>
        <dbReference type="SAM" id="MobiDB-lite"/>
    </source>
</evidence>
<reference evidence="3 4" key="2">
    <citation type="submission" date="2024-09" db="EMBL/GenBank/DDBJ databases">
        <title>Draft genome sequence of Candidatus Magnetaquicoccaceae bacterium FCR-1.</title>
        <authorList>
            <person name="Shimoshige H."/>
            <person name="Shimamura S."/>
            <person name="Taoka A."/>
            <person name="Kobayashi H."/>
            <person name="Maekawa T."/>
        </authorList>
    </citation>
    <scope>NUCLEOTIDE SEQUENCE [LARGE SCALE GENOMIC DNA]</scope>
    <source>
        <strain evidence="3 4">FCR-1</strain>
    </source>
</reference>
<evidence type="ECO:0000256" key="2">
    <source>
        <dbReference type="SAM" id="SignalP"/>
    </source>
</evidence>
<accession>A0ABQ0C6M8</accession>
<keyword evidence="2" id="KW-0732">Signal</keyword>
<dbReference type="RefSeq" id="WP_420904274.1">
    <property type="nucleotide sequence ID" value="NZ_BAAFGK010000003.1"/>
</dbReference>
<keyword evidence="4" id="KW-1185">Reference proteome</keyword>
<evidence type="ECO:0008006" key="5">
    <source>
        <dbReference type="Google" id="ProtNLM"/>
    </source>
</evidence>
<feature type="chain" id="PRO_5047044544" description="Secreted protein" evidence="2">
    <location>
        <begin position="20"/>
        <end position="141"/>
    </location>
</feature>
<comment type="caution">
    <text evidence="3">The sequence shown here is derived from an EMBL/GenBank/DDBJ whole genome shotgun (WGS) entry which is preliminary data.</text>
</comment>
<feature type="region of interest" description="Disordered" evidence="1">
    <location>
        <begin position="114"/>
        <end position="141"/>
    </location>
</feature>
<proteinExistence type="predicted"/>